<sequence>MQMRGQAIADSSGLPVFDVKTAIAVYDTLMIAKPLSEVLPGMPMMLAQVRHRASFRIYLTGREKDGVTESLFRKAVRELNKQLSKVVADTSRFVMKVHNR</sequence>
<gene>
    <name evidence="1" type="ORF">WJU16_08035</name>
</gene>
<dbReference type="RefSeq" id="WP_341837805.1">
    <property type="nucleotide sequence ID" value="NZ_CP149822.1"/>
</dbReference>
<dbReference type="Proteomes" id="UP001485459">
    <property type="component" value="Chromosome"/>
</dbReference>
<dbReference type="EMBL" id="CP149822">
    <property type="protein sequence ID" value="WZN42982.1"/>
    <property type="molecule type" value="Genomic_DNA"/>
</dbReference>
<proteinExistence type="predicted"/>
<evidence type="ECO:0000313" key="1">
    <source>
        <dbReference type="EMBL" id="WZN42982.1"/>
    </source>
</evidence>
<evidence type="ECO:0000313" key="2">
    <source>
        <dbReference type="Proteomes" id="UP001485459"/>
    </source>
</evidence>
<protein>
    <submittedName>
        <fullName evidence="1">Uncharacterized protein</fullName>
    </submittedName>
</protein>
<reference evidence="2" key="1">
    <citation type="submission" date="2024-03" db="EMBL/GenBank/DDBJ databases">
        <title>Chitinophaga horti sp. nov., isolated from garden soil.</title>
        <authorList>
            <person name="Lee D.S."/>
            <person name="Han D.M."/>
            <person name="Baek J.H."/>
            <person name="Choi D.G."/>
            <person name="Jeon J.H."/>
            <person name="Jeon C.O."/>
        </authorList>
    </citation>
    <scope>NUCLEOTIDE SEQUENCE [LARGE SCALE GENOMIC DNA]</scope>
    <source>
        <strain evidence="2">GPA1</strain>
    </source>
</reference>
<keyword evidence="2" id="KW-1185">Reference proteome</keyword>
<organism evidence="1 2">
    <name type="scientific">Chitinophaga pollutisoli</name>
    <dbReference type="NCBI Taxonomy" id="3133966"/>
    <lineage>
        <taxon>Bacteria</taxon>
        <taxon>Pseudomonadati</taxon>
        <taxon>Bacteroidota</taxon>
        <taxon>Chitinophagia</taxon>
        <taxon>Chitinophagales</taxon>
        <taxon>Chitinophagaceae</taxon>
        <taxon>Chitinophaga</taxon>
    </lineage>
</organism>
<accession>A0ABZ2YUI9</accession>
<name>A0ABZ2YUI9_9BACT</name>